<dbReference type="Pfam" id="PF06475">
    <property type="entry name" value="Glycolipid_bind"/>
    <property type="match status" value="1"/>
</dbReference>
<gene>
    <name evidence="1" type="ORF">E4K62_14165</name>
</gene>
<organism evidence="1 2">
    <name type="scientific">Microbacterium wangchenii</name>
    <dbReference type="NCBI Taxonomy" id="2541726"/>
    <lineage>
        <taxon>Bacteria</taxon>
        <taxon>Bacillati</taxon>
        <taxon>Actinomycetota</taxon>
        <taxon>Actinomycetes</taxon>
        <taxon>Micrococcales</taxon>
        <taxon>Microbacteriaceae</taxon>
        <taxon>Microbacterium</taxon>
    </lineage>
</organism>
<proteinExistence type="predicted"/>
<keyword evidence="2" id="KW-1185">Reference proteome</keyword>
<name>A0ABX5SY36_9MICO</name>
<accession>A0ABX5SY36</accession>
<dbReference type="RefSeq" id="WP_135068515.1">
    <property type="nucleotide sequence ID" value="NZ_CP038266.1"/>
</dbReference>
<sequence>MRIMWQGVLDPSTERLAFVSDAEGLFAASEVRTADHSYSYDVALDEEWLFRTLEARRDGGMQLLLERTADGSWLCNGHPRADLSEAIDIDLSFSPFTNTLPIRRLALAVGSSADIVTAFVGADLTVTADPQRYTRMDERRYLYESRDSDFRREITVDDDGFVVDYPGLFRRLPV</sequence>
<evidence type="ECO:0000313" key="1">
    <source>
        <dbReference type="EMBL" id="QBR89724.1"/>
    </source>
</evidence>
<dbReference type="EMBL" id="CP038266">
    <property type="protein sequence ID" value="QBR89724.1"/>
    <property type="molecule type" value="Genomic_DNA"/>
</dbReference>
<dbReference type="SUPFAM" id="SSF159275">
    <property type="entry name" value="PA1994-like"/>
    <property type="match status" value="1"/>
</dbReference>
<evidence type="ECO:0008006" key="3">
    <source>
        <dbReference type="Google" id="ProtNLM"/>
    </source>
</evidence>
<protein>
    <recommendedName>
        <fullName evidence="3">Glycolipid-binding domain-containing protein</fullName>
    </recommendedName>
</protein>
<dbReference type="Proteomes" id="UP000295748">
    <property type="component" value="Chromosome"/>
</dbReference>
<reference evidence="1 2" key="1">
    <citation type="submission" date="2019-03" db="EMBL/GenBank/DDBJ databases">
        <authorList>
            <person name="Dong K."/>
        </authorList>
    </citation>
    <scope>NUCLEOTIDE SEQUENCE [LARGE SCALE GENOMIC DNA]</scope>
    <source>
        <strain evidence="2">dk512</strain>
    </source>
</reference>
<dbReference type="InterPro" id="IPR009467">
    <property type="entry name" value="Glycolipid-bd_prot_put"/>
</dbReference>
<evidence type="ECO:0000313" key="2">
    <source>
        <dbReference type="Proteomes" id="UP000295748"/>
    </source>
</evidence>